<accession>A0A4R7TAI1</accession>
<feature type="transmembrane region" description="Helical" evidence="1">
    <location>
        <begin position="232"/>
        <end position="254"/>
    </location>
</feature>
<keyword evidence="1" id="KW-0472">Membrane</keyword>
<keyword evidence="1" id="KW-1133">Transmembrane helix</keyword>
<evidence type="ECO:0000313" key="2">
    <source>
        <dbReference type="EMBL" id="TDU88278.1"/>
    </source>
</evidence>
<feature type="transmembrane region" description="Helical" evidence="1">
    <location>
        <begin position="184"/>
        <end position="207"/>
    </location>
</feature>
<reference evidence="2 3" key="1">
    <citation type="submission" date="2019-03" db="EMBL/GenBank/DDBJ databases">
        <title>Genomic Encyclopedia of Type Strains, Phase III (KMG-III): the genomes of soil and plant-associated and newly described type strains.</title>
        <authorList>
            <person name="Whitman W."/>
        </authorList>
    </citation>
    <scope>NUCLEOTIDE SEQUENCE [LARGE SCALE GENOMIC DNA]</scope>
    <source>
        <strain evidence="2 3">VKM Ac-2575</strain>
    </source>
</reference>
<name>A0A4R7TAI1_9ACTN</name>
<evidence type="ECO:0000313" key="3">
    <source>
        <dbReference type="Proteomes" id="UP000295151"/>
    </source>
</evidence>
<protein>
    <submittedName>
        <fullName evidence="2">ABC-2 type transport system permease protein</fullName>
    </submittedName>
</protein>
<feature type="transmembrane region" description="Helical" evidence="1">
    <location>
        <begin position="114"/>
        <end position="132"/>
    </location>
</feature>
<organism evidence="2 3">
    <name type="scientific">Kribbella voronezhensis</name>
    <dbReference type="NCBI Taxonomy" id="2512212"/>
    <lineage>
        <taxon>Bacteria</taxon>
        <taxon>Bacillati</taxon>
        <taxon>Actinomycetota</taxon>
        <taxon>Actinomycetes</taxon>
        <taxon>Propionibacteriales</taxon>
        <taxon>Kribbellaceae</taxon>
        <taxon>Kribbella</taxon>
    </lineage>
</organism>
<dbReference type="PANTHER" id="PTHR36832:SF1">
    <property type="entry name" value="SLR1174 PROTEIN"/>
    <property type="match status" value="1"/>
</dbReference>
<dbReference type="EMBL" id="SOCE01000001">
    <property type="protein sequence ID" value="TDU88278.1"/>
    <property type="molecule type" value="Genomic_DNA"/>
</dbReference>
<sequence length="262" mass="28581">MRLARVLRVLVTREVTIMLHYRWWLAMLQLSNIVAPAISLLVWRGAIAQGSTPPVTETFLTTYLVLVSIVAMLTSSWTSGFLADSIRLGGLSSWLVRPCSTHLNGIANNIGEKVVKLVLLVPLVAVLGIIFRSEVELPPVGVRWFAFAVSLVMAGAMTFSLDIVIGSLAFWFEDVTAVNRLRYLLARILSGSLIPLALFPAAVIPFLNAQPFRFMVSFPLEVLLGHPSGQSFALQVGWFAAFVGSAVAIWRLGLRSYQGAGA</sequence>
<dbReference type="InterPro" id="IPR010390">
    <property type="entry name" value="ABC-2_transporter-like"/>
</dbReference>
<feature type="transmembrane region" description="Helical" evidence="1">
    <location>
        <begin position="144"/>
        <end position="172"/>
    </location>
</feature>
<dbReference type="RefSeq" id="WP_133977935.1">
    <property type="nucleotide sequence ID" value="NZ_SOCE01000001.1"/>
</dbReference>
<gene>
    <name evidence="2" type="ORF">EV138_1820</name>
</gene>
<dbReference type="Proteomes" id="UP000295151">
    <property type="component" value="Unassembled WGS sequence"/>
</dbReference>
<feature type="transmembrane region" description="Helical" evidence="1">
    <location>
        <begin position="21"/>
        <end position="43"/>
    </location>
</feature>
<keyword evidence="3" id="KW-1185">Reference proteome</keyword>
<dbReference type="AlphaFoldDB" id="A0A4R7TAI1"/>
<dbReference type="OrthoDB" id="8582979at2"/>
<evidence type="ECO:0000256" key="1">
    <source>
        <dbReference type="SAM" id="Phobius"/>
    </source>
</evidence>
<feature type="transmembrane region" description="Helical" evidence="1">
    <location>
        <begin position="63"/>
        <end position="83"/>
    </location>
</feature>
<proteinExistence type="predicted"/>
<comment type="caution">
    <text evidence="2">The sequence shown here is derived from an EMBL/GenBank/DDBJ whole genome shotgun (WGS) entry which is preliminary data.</text>
</comment>
<dbReference type="PANTHER" id="PTHR36832">
    <property type="entry name" value="SLR1174 PROTEIN-RELATED"/>
    <property type="match status" value="1"/>
</dbReference>
<keyword evidence="1" id="KW-0812">Transmembrane</keyword>
<dbReference type="Pfam" id="PF06182">
    <property type="entry name" value="ABC2_membrane_6"/>
    <property type="match status" value="1"/>
</dbReference>